<dbReference type="InterPro" id="IPR035980">
    <property type="entry name" value="Ribosomal_bS6_sf"/>
</dbReference>
<feature type="region of interest" description="Disordered" evidence="1">
    <location>
        <begin position="115"/>
        <end position="140"/>
    </location>
</feature>
<comment type="caution">
    <text evidence="2">The sequence shown here is derived from an EMBL/GenBank/DDBJ whole genome shotgun (WGS) entry which is preliminary data.</text>
</comment>
<protein>
    <submittedName>
        <fullName evidence="2">Uncharacterized protein</fullName>
    </submittedName>
</protein>
<evidence type="ECO:0000256" key="1">
    <source>
        <dbReference type="SAM" id="MobiDB-lite"/>
    </source>
</evidence>
<dbReference type="GO" id="GO:0003735">
    <property type="term" value="F:structural constituent of ribosome"/>
    <property type="evidence" value="ECO:0007669"/>
    <property type="project" value="InterPro"/>
</dbReference>
<evidence type="ECO:0000313" key="2">
    <source>
        <dbReference type="EMBL" id="CAD6240458.1"/>
    </source>
</evidence>
<keyword evidence="3" id="KW-1185">Reference proteome</keyword>
<dbReference type="GO" id="GO:0019843">
    <property type="term" value="F:rRNA binding"/>
    <property type="evidence" value="ECO:0007669"/>
    <property type="project" value="InterPro"/>
</dbReference>
<sequence>MAKAADRGTMYVFSCLLAVKLDPLPSLRTCSCVVVLKIASPFHLQGQLMQMTMMVPPSFPQELHYLNKEDRLLRWLVVKHRDAVYGLEFINEDDGRNELSGFSQAHMKDDYDIEIDSDDDRWDDDDSDDDEYAIEEEEEK</sequence>
<dbReference type="SUPFAM" id="SSF54995">
    <property type="entry name" value="Ribosomal protein S6"/>
    <property type="match status" value="1"/>
</dbReference>
<name>A0A811PBR4_9POAL</name>
<evidence type="ECO:0000313" key="3">
    <source>
        <dbReference type="Proteomes" id="UP000604825"/>
    </source>
</evidence>
<dbReference type="OrthoDB" id="10259681at2759"/>
<dbReference type="Proteomes" id="UP000604825">
    <property type="component" value="Unassembled WGS sequence"/>
</dbReference>
<dbReference type="AlphaFoldDB" id="A0A811PBR4"/>
<proteinExistence type="predicted"/>
<organism evidence="2 3">
    <name type="scientific">Miscanthus lutarioriparius</name>
    <dbReference type="NCBI Taxonomy" id="422564"/>
    <lineage>
        <taxon>Eukaryota</taxon>
        <taxon>Viridiplantae</taxon>
        <taxon>Streptophyta</taxon>
        <taxon>Embryophyta</taxon>
        <taxon>Tracheophyta</taxon>
        <taxon>Spermatophyta</taxon>
        <taxon>Magnoliopsida</taxon>
        <taxon>Liliopsida</taxon>
        <taxon>Poales</taxon>
        <taxon>Poaceae</taxon>
        <taxon>PACMAD clade</taxon>
        <taxon>Panicoideae</taxon>
        <taxon>Andropogonodae</taxon>
        <taxon>Andropogoneae</taxon>
        <taxon>Saccharinae</taxon>
        <taxon>Miscanthus</taxon>
    </lineage>
</organism>
<reference evidence="2" key="1">
    <citation type="submission" date="2020-10" db="EMBL/GenBank/DDBJ databases">
        <authorList>
            <person name="Han B."/>
            <person name="Lu T."/>
            <person name="Zhao Q."/>
            <person name="Huang X."/>
            <person name="Zhao Y."/>
        </authorList>
    </citation>
    <scope>NUCLEOTIDE SEQUENCE</scope>
</reference>
<dbReference type="EMBL" id="CAJGYO010000006">
    <property type="protein sequence ID" value="CAD6240458.1"/>
    <property type="molecule type" value="Genomic_DNA"/>
</dbReference>
<dbReference type="GO" id="GO:0005840">
    <property type="term" value="C:ribosome"/>
    <property type="evidence" value="ECO:0007669"/>
    <property type="project" value="InterPro"/>
</dbReference>
<dbReference type="GO" id="GO:0006412">
    <property type="term" value="P:translation"/>
    <property type="evidence" value="ECO:0007669"/>
    <property type="project" value="InterPro"/>
</dbReference>
<accession>A0A811PBR4</accession>
<gene>
    <name evidence="2" type="ORF">NCGR_LOCUS27053</name>
</gene>